<keyword evidence="1" id="KW-0812">Transmembrane</keyword>
<feature type="transmembrane region" description="Helical" evidence="1">
    <location>
        <begin position="12"/>
        <end position="32"/>
    </location>
</feature>
<dbReference type="AlphaFoldDB" id="A0A7Y3WQT1"/>
<evidence type="ECO:0000313" key="3">
    <source>
        <dbReference type="Proteomes" id="UP000531659"/>
    </source>
</evidence>
<feature type="transmembrane region" description="Helical" evidence="1">
    <location>
        <begin position="92"/>
        <end position="112"/>
    </location>
</feature>
<organism evidence="2 3">
    <name type="scientific">Clostridium estertheticum</name>
    <dbReference type="NCBI Taxonomy" id="238834"/>
    <lineage>
        <taxon>Bacteria</taxon>
        <taxon>Bacillati</taxon>
        <taxon>Bacillota</taxon>
        <taxon>Clostridia</taxon>
        <taxon>Eubacteriales</taxon>
        <taxon>Clostridiaceae</taxon>
        <taxon>Clostridium</taxon>
    </lineage>
</organism>
<comment type="caution">
    <text evidence="2">The sequence shown here is derived from an EMBL/GenBank/DDBJ whole genome shotgun (WGS) entry which is preliminary data.</text>
</comment>
<protein>
    <submittedName>
        <fullName evidence="2">Uncharacterized protein</fullName>
    </submittedName>
</protein>
<keyword evidence="1" id="KW-1133">Transmembrane helix</keyword>
<evidence type="ECO:0000313" key="2">
    <source>
        <dbReference type="EMBL" id="NNU74371.1"/>
    </source>
</evidence>
<sequence>MNNINSSKKISIICYGISALIFGAIYIFGVFLSKGDEMGFCLLNFYIVMPLTTLIVSLIISIKKGYLFWCYPVFVGLLGIIIPFAVFSTFEILSLFFAFFPALIGLIIGMIIRTKTKKHEIRIMK</sequence>
<gene>
    <name evidence="2" type="ORF">HLQ16_00230</name>
</gene>
<dbReference type="RefSeq" id="WP_171295239.1">
    <property type="nucleotide sequence ID" value="NZ_CP077615.1"/>
</dbReference>
<feature type="transmembrane region" description="Helical" evidence="1">
    <location>
        <begin position="38"/>
        <end position="59"/>
    </location>
</feature>
<evidence type="ECO:0000256" key="1">
    <source>
        <dbReference type="SAM" id="Phobius"/>
    </source>
</evidence>
<dbReference type="Proteomes" id="UP000531659">
    <property type="component" value="Unassembled WGS sequence"/>
</dbReference>
<name>A0A7Y3WQT1_9CLOT</name>
<keyword evidence="1" id="KW-0472">Membrane</keyword>
<accession>A0A7Y3WQT1</accession>
<feature type="transmembrane region" description="Helical" evidence="1">
    <location>
        <begin position="66"/>
        <end position="86"/>
    </location>
</feature>
<dbReference type="EMBL" id="JABEYB010000001">
    <property type="protein sequence ID" value="NNU74371.1"/>
    <property type="molecule type" value="Genomic_DNA"/>
</dbReference>
<dbReference type="GeneID" id="83592315"/>
<reference evidence="2 3" key="1">
    <citation type="submission" date="2020-05" db="EMBL/GenBank/DDBJ databases">
        <title>Complete genome of Clostridium estertheticum subspecies estertheticum, isolated from Vacuum packed lamb meat from New Zealand imported to Switzerland.</title>
        <authorList>
            <person name="Wambui J."/>
            <person name="Stevens M.J.A."/>
            <person name="Stephan R."/>
        </authorList>
    </citation>
    <scope>NUCLEOTIDE SEQUENCE [LARGE SCALE GENOMIC DNA]</scope>
    <source>
        <strain evidence="2 3">CEST001</strain>
    </source>
</reference>
<proteinExistence type="predicted"/>